<name>A0ABR0JT54_9EURO</name>
<reference evidence="1 2" key="1">
    <citation type="submission" date="2023-08" db="EMBL/GenBank/DDBJ databases">
        <title>Black Yeasts Isolated from many extreme environments.</title>
        <authorList>
            <person name="Coleine C."/>
            <person name="Stajich J.E."/>
            <person name="Selbmann L."/>
        </authorList>
    </citation>
    <scope>NUCLEOTIDE SEQUENCE [LARGE SCALE GENOMIC DNA]</scope>
    <source>
        <strain evidence="1 2">CCFEE 5885</strain>
    </source>
</reference>
<evidence type="ECO:0000313" key="1">
    <source>
        <dbReference type="EMBL" id="KAK5070322.1"/>
    </source>
</evidence>
<proteinExistence type="predicted"/>
<dbReference type="Proteomes" id="UP001345013">
    <property type="component" value="Unassembled WGS sequence"/>
</dbReference>
<gene>
    <name evidence="1" type="ORF">LTR24_010666</name>
</gene>
<comment type="caution">
    <text evidence="1">The sequence shown here is derived from an EMBL/GenBank/DDBJ whole genome shotgun (WGS) entry which is preliminary data.</text>
</comment>
<evidence type="ECO:0000313" key="2">
    <source>
        <dbReference type="Proteomes" id="UP001345013"/>
    </source>
</evidence>
<dbReference type="EMBL" id="JAVRRG010000406">
    <property type="protein sequence ID" value="KAK5070322.1"/>
    <property type="molecule type" value="Genomic_DNA"/>
</dbReference>
<keyword evidence="2" id="KW-1185">Reference proteome</keyword>
<accession>A0ABR0JT54</accession>
<sequence>MKNQPDEILVYLALKNVFRDTDAQLRRPKKIRELILKRQESIDVPDLIEAHNIDNVCNVAKALLEQQVFESTLKAKIRFPEVFEVSPAQSAERSASEQEAARTEADAIQVVAETSYAARKAATQATRTFINPRPLLCSQSGQLQTPLRRLPTMDPLMRHDITFDTTDHCQLDRPYVFPAGAPRCQHPPFVELLGEHLAHHELCPWGKNHGQALSDWVKRWNRHAMIDISDSYAASLTRNGEELHHASTPRHVHRLYPLGHGQGEHVHVRRRDGRKMKVTDGGQGV</sequence>
<organism evidence="1 2">
    <name type="scientific">Lithohypha guttulata</name>
    <dbReference type="NCBI Taxonomy" id="1690604"/>
    <lineage>
        <taxon>Eukaryota</taxon>
        <taxon>Fungi</taxon>
        <taxon>Dikarya</taxon>
        <taxon>Ascomycota</taxon>
        <taxon>Pezizomycotina</taxon>
        <taxon>Eurotiomycetes</taxon>
        <taxon>Chaetothyriomycetidae</taxon>
        <taxon>Chaetothyriales</taxon>
        <taxon>Trichomeriaceae</taxon>
        <taxon>Lithohypha</taxon>
    </lineage>
</organism>
<protein>
    <submittedName>
        <fullName evidence="1">Uncharacterized protein</fullName>
    </submittedName>
</protein>